<dbReference type="EC" id="3.2.1.8" evidence="5"/>
<sequence>MDKKRQVAGALSAILLVTSLPGPILAKEGQDLPGIKAEAEDSLHSRVLGAQVQVKEKQGPGLKTQEIKNTQALGENEADKDVIQDLVLKKLINQQLSKGENQREETQAVSKDDLASLTNLNSTGWYEGEEAITSLEGLQYAVNLQRAALPFMGTDLKPLSGLTNLNYLDIFVPQPKDESKPVKKSPLTDLNPLKNLNNLVHLYVDDTSVRDLSPIGNLESLDKLSLSGLGLKESDVMSLGEHAKKNGNPRTYIVLKRNEIADFSKIQGLNFYNIYAEDQEIRITPDSKTFKNPVKNWNGNYCVINNNKYLEVESTDVKNDTCKLTDFALESAKNEISVPFGDSAGNFNGKLIIDLSKLNKKSAGEEESQLIKDPELRKLINHVLEHSSEQEITEEDLKSEDLSYLIGQEQENQNIRSLEGLEKAVNLKRLEIYYTGNDLSPIKGLTKIEKLKLSPKAGSQEKLQLDSLEDLSNLDKLINLTINNAEIKDLSGLKNLKKIYTLNLENDNLEAKDLAVFDEMGKLPGGGKRTLLNLNGNKIQDVSSYQYKSFKKTTIAKQKIRITPEEKTFNNPIRHIKKGKTEVTPIELVIKDGFSTRMPENDPRNHLKEIKPTSENNLKPFEKYEIVGDLDGLSSFDAEFNSLGFPNTFNGTLTIDLSKIHQKDQEAKELEKAKKEAKTALQALITSAEEKLGDQEKTYTKESKEKLQTSLDAAKEALQGQDLDQLKEAKTALETALQELAEVSQEKNPVNIHVSGYEGDAWIQELYQAKVQVFKEDGTEITHTGASWIQWELAPGNYKAKISHPSYQTKEDTFTITPDKKDVYFRLEKEEEEYKQPKIKSIQLVEVGNPNKVLATGTIGGNIIYFVVEDAKDRKIIFDQKEPKATLKIEADNTYAFRGHTNNSPTDGSYRPFNGDKSDMNGTSLEGVPFKKDGITNLFLQGKGGKSTEYAMFIKEKPTQHAVTFSATADKDSATGSFRIGYKNQTSIQGYFCQTMTQLVEDGEDAKDPLMWVEEITQDPKGETTKKASLVNGAGQFKGWYNDSFGGKEYKFENNPVKEDMLLYARFSKTSSPTSYPDPFSVWIPMNTDPSDDHAMDLSWSVNEGTTWKDWTTPADIKVNAGDTLNLKIKENGTKWKLSGMTAKYGNLNLPIKKDKKGVYHLSPISSHDSTLFPDNIIYMSFVKKEDAGNRNFDLDKQHYIHLLQEGPNVEMTNTLVGTNFHDGFDLRGKFQEGDTIRFRVTGEEISDVKVQTQKGQEVTLSKDSDNTDKETGVITRDYSFVMPADDVDIIAKGIYKNKNTEARINFKIEDGEGKEISKDQVSSLTINAGYESKTWKDLANDEIYLPVNNQGITYGYTLVLKERRTYQGQFTLYAKNIPDPCVLTLKSKTEEKTKKEFDSLVATAEKLIKDSTYTQESRDKLQAAITSAKQAVELKQGYTAAYKIVSNAMDGLKKANTLPDKEKAKESLEGLIRRLSNLKKADYESKAWDAFDKEMYKAKAVLKDANSSGDALNSARIALTQAKAELDKHKIVPEDMTKEEKNLRDLIKTIERLEEKNYTKETWKDLKYALDDAKDELKYSKRTERSLERAYDKLNKAYKGLKLADKLAQEAEKINQDHKVLVRNSSYQNMTDIKSHWARDFIKYCMDRGYLVGTSITNFSPDRPTTRAEFVTVLSRLAGIKEENYKKNKFTDVPKGVYYEAAVNWAQEKKIVEGTGSSRFAPDQTMTREEMATILDRYFQVTNKAYGNRGALYFKDQGEMSTWAADSVKRMTQAGILHGTDRNTFEPKSSFTRAELATVIYQLNK</sequence>
<feature type="region of interest" description="Disordered" evidence="2">
    <location>
        <begin position="595"/>
        <end position="614"/>
    </location>
</feature>
<organism evidence="5 6">
    <name type="scientific">Urinicoccus massiliensis</name>
    <dbReference type="NCBI Taxonomy" id="1723382"/>
    <lineage>
        <taxon>Bacteria</taxon>
        <taxon>Bacillati</taxon>
        <taxon>Bacillota</taxon>
        <taxon>Tissierellia</taxon>
        <taxon>Tissierellales</taxon>
        <taxon>Peptoniphilaceae</taxon>
        <taxon>Urinicoccus</taxon>
    </lineage>
</organism>
<comment type="caution">
    <text evidence="5">The sequence shown here is derived from an EMBL/GenBank/DDBJ whole genome shotgun (WGS) entry which is preliminary data.</text>
</comment>
<dbReference type="Pfam" id="PF00395">
    <property type="entry name" value="SLH"/>
    <property type="match status" value="3"/>
</dbReference>
<feature type="domain" description="SLH" evidence="4">
    <location>
        <begin position="1626"/>
        <end position="1689"/>
    </location>
</feature>
<keyword evidence="3" id="KW-0732">Signal</keyword>
<feature type="domain" description="SLH" evidence="4">
    <location>
        <begin position="1690"/>
        <end position="1750"/>
    </location>
</feature>
<gene>
    <name evidence="5" type="primary">xynA1_4</name>
    <name evidence="5" type="ORF">NCTC13150_00197</name>
</gene>
<dbReference type="InterPro" id="IPR032675">
    <property type="entry name" value="LRR_dom_sf"/>
</dbReference>
<feature type="signal peptide" evidence="3">
    <location>
        <begin position="1"/>
        <end position="26"/>
    </location>
</feature>
<accession>A0A8H2M6E1</accession>
<dbReference type="GO" id="GO:0031176">
    <property type="term" value="F:endo-1,4-beta-xylanase activity"/>
    <property type="evidence" value="ECO:0007669"/>
    <property type="project" value="UniProtKB-EC"/>
</dbReference>
<dbReference type="Gene3D" id="1.20.1270.90">
    <property type="entry name" value="AF1782-like"/>
    <property type="match status" value="3"/>
</dbReference>
<evidence type="ECO:0000256" key="2">
    <source>
        <dbReference type="SAM" id="MobiDB-lite"/>
    </source>
</evidence>
<feature type="coiled-coil region" evidence="1">
    <location>
        <begin position="1537"/>
        <end position="1625"/>
    </location>
</feature>
<dbReference type="PANTHER" id="PTHR43308">
    <property type="entry name" value="OUTER MEMBRANE PROTEIN ALPHA-RELATED"/>
    <property type="match status" value="1"/>
</dbReference>
<dbReference type="GO" id="GO:0045493">
    <property type="term" value="P:xylan catabolic process"/>
    <property type="evidence" value="ECO:0007669"/>
    <property type="project" value="UniProtKB-KW"/>
</dbReference>
<dbReference type="Pfam" id="PF07554">
    <property type="entry name" value="FIVAR"/>
    <property type="match status" value="3"/>
</dbReference>
<dbReference type="PROSITE" id="PS51272">
    <property type="entry name" value="SLH"/>
    <property type="match status" value="3"/>
</dbReference>
<dbReference type="Proteomes" id="UP000377798">
    <property type="component" value="Unassembled WGS sequence"/>
</dbReference>
<keyword evidence="5" id="KW-0326">Glycosidase</keyword>
<name>A0A8H2M6E1_9FIRM</name>
<dbReference type="Gene3D" id="3.80.10.10">
    <property type="entry name" value="Ribonuclease Inhibitor"/>
    <property type="match status" value="2"/>
</dbReference>
<keyword evidence="6" id="KW-1185">Reference proteome</keyword>
<protein>
    <submittedName>
        <fullName evidence="5">Endo-1,4-beta-xylanase A</fullName>
        <ecNumber evidence="5">3.2.1.8</ecNumber>
    </submittedName>
</protein>
<keyword evidence="5" id="KW-0624">Polysaccharide degradation</keyword>
<dbReference type="PANTHER" id="PTHR43308:SF5">
    <property type="entry name" value="S-LAYER PROTEIN _ PEPTIDOGLYCAN ENDO-BETA-N-ACETYLGLUCOSAMINIDASE"/>
    <property type="match status" value="1"/>
</dbReference>
<reference evidence="5 6" key="1">
    <citation type="submission" date="2019-02" db="EMBL/GenBank/DDBJ databases">
        <authorList>
            <consortium name="Pathogen Informatics"/>
        </authorList>
    </citation>
    <scope>NUCLEOTIDE SEQUENCE [LARGE SCALE GENOMIC DNA]</scope>
    <source>
        <strain evidence="5 6">3012STDY7089603</strain>
    </source>
</reference>
<keyword evidence="5" id="KW-0378">Hydrolase</keyword>
<feature type="chain" id="PRO_5034867671" evidence="3">
    <location>
        <begin position="27"/>
        <end position="1806"/>
    </location>
</feature>
<dbReference type="SUPFAM" id="SSF52058">
    <property type="entry name" value="L domain-like"/>
    <property type="match status" value="1"/>
</dbReference>
<dbReference type="EMBL" id="CAACYI010000001">
    <property type="protein sequence ID" value="VFB15696.1"/>
    <property type="molecule type" value="Genomic_DNA"/>
</dbReference>
<dbReference type="InterPro" id="IPR001119">
    <property type="entry name" value="SLH_dom"/>
</dbReference>
<proteinExistence type="predicted"/>
<evidence type="ECO:0000256" key="1">
    <source>
        <dbReference type="SAM" id="Coils"/>
    </source>
</evidence>
<feature type="coiled-coil region" evidence="1">
    <location>
        <begin position="660"/>
        <end position="687"/>
    </location>
</feature>
<keyword evidence="5" id="KW-0119">Carbohydrate metabolism</keyword>
<dbReference type="RefSeq" id="WP_131748089.1">
    <property type="nucleotide sequence ID" value="NZ_CAACYI010000001.1"/>
</dbReference>
<keyword evidence="5" id="KW-0858">Xylan degradation</keyword>
<feature type="compositionally biased region" description="Basic and acidic residues" evidence="2">
    <location>
        <begin position="599"/>
        <end position="612"/>
    </location>
</feature>
<evidence type="ECO:0000256" key="3">
    <source>
        <dbReference type="SAM" id="SignalP"/>
    </source>
</evidence>
<dbReference type="InterPro" id="IPR051465">
    <property type="entry name" value="Cell_Envelope_Struct_Comp"/>
</dbReference>
<keyword evidence="1" id="KW-0175">Coiled coil</keyword>
<evidence type="ECO:0000313" key="6">
    <source>
        <dbReference type="Proteomes" id="UP000377798"/>
    </source>
</evidence>
<evidence type="ECO:0000259" key="4">
    <source>
        <dbReference type="PROSITE" id="PS51272"/>
    </source>
</evidence>
<evidence type="ECO:0000313" key="5">
    <source>
        <dbReference type="EMBL" id="VFB15696.1"/>
    </source>
</evidence>
<feature type="domain" description="SLH" evidence="4">
    <location>
        <begin position="1752"/>
        <end position="1806"/>
    </location>
</feature>